<keyword evidence="1" id="KW-1003">Cell membrane</keyword>
<evidence type="ECO:0000313" key="8">
    <source>
        <dbReference type="EMBL" id="MCJ7859454.1"/>
    </source>
</evidence>
<dbReference type="GO" id="GO:0005886">
    <property type="term" value="C:plasma membrane"/>
    <property type="evidence" value="ECO:0007669"/>
    <property type="project" value="InterPro"/>
</dbReference>
<dbReference type="EMBL" id="JALIEA010000017">
    <property type="protein sequence ID" value="MCJ7859454.1"/>
    <property type="molecule type" value="Genomic_DNA"/>
</dbReference>
<dbReference type="Proteomes" id="UP001139207">
    <property type="component" value="Unassembled WGS sequence"/>
</dbReference>
<feature type="transmembrane region" description="Helical" evidence="6">
    <location>
        <begin position="116"/>
        <end position="138"/>
    </location>
</feature>
<feature type="compositionally biased region" description="Basic residues" evidence="5">
    <location>
        <begin position="157"/>
        <end position="166"/>
    </location>
</feature>
<evidence type="ECO:0000259" key="7">
    <source>
        <dbReference type="Pfam" id="PF06305"/>
    </source>
</evidence>
<dbReference type="Pfam" id="PF06305">
    <property type="entry name" value="LapA_dom"/>
    <property type="match status" value="1"/>
</dbReference>
<evidence type="ECO:0000256" key="1">
    <source>
        <dbReference type="ARBA" id="ARBA00022475"/>
    </source>
</evidence>
<feature type="domain" description="Lipopolysaccharide assembly protein A" evidence="7">
    <location>
        <begin position="96"/>
        <end position="145"/>
    </location>
</feature>
<organism evidence="8 9">
    <name type="scientific">Corynebacterium kalidii</name>
    <dbReference type="NCBI Taxonomy" id="2931982"/>
    <lineage>
        <taxon>Bacteria</taxon>
        <taxon>Bacillati</taxon>
        <taxon>Actinomycetota</taxon>
        <taxon>Actinomycetes</taxon>
        <taxon>Mycobacteriales</taxon>
        <taxon>Corynebacteriaceae</taxon>
        <taxon>Corynebacterium</taxon>
    </lineage>
</organism>
<feature type="region of interest" description="Disordered" evidence="5">
    <location>
        <begin position="1"/>
        <end position="34"/>
    </location>
</feature>
<name>A0A9X2B2T8_9CORY</name>
<keyword evidence="2 6" id="KW-0812">Transmembrane</keyword>
<dbReference type="InterPro" id="IPR010445">
    <property type="entry name" value="LapA_dom"/>
</dbReference>
<evidence type="ECO:0000256" key="4">
    <source>
        <dbReference type="ARBA" id="ARBA00023136"/>
    </source>
</evidence>
<dbReference type="RefSeq" id="WP_244805181.1">
    <property type="nucleotide sequence ID" value="NZ_JALIEA010000017.1"/>
</dbReference>
<evidence type="ECO:0000256" key="2">
    <source>
        <dbReference type="ARBA" id="ARBA00022692"/>
    </source>
</evidence>
<reference evidence="8" key="1">
    <citation type="submission" date="2022-04" db="EMBL/GenBank/DDBJ databases">
        <title>Corynebacterium kalidii LD5P10.</title>
        <authorList>
            <person name="Sun J.Q."/>
        </authorList>
    </citation>
    <scope>NUCLEOTIDE SEQUENCE</scope>
    <source>
        <strain evidence="8">LD5P10</strain>
    </source>
</reference>
<evidence type="ECO:0000256" key="6">
    <source>
        <dbReference type="SAM" id="Phobius"/>
    </source>
</evidence>
<keyword evidence="9" id="KW-1185">Reference proteome</keyword>
<feature type="transmembrane region" description="Helical" evidence="6">
    <location>
        <begin position="77"/>
        <end position="96"/>
    </location>
</feature>
<keyword evidence="3 6" id="KW-1133">Transmembrane helix</keyword>
<evidence type="ECO:0000313" key="9">
    <source>
        <dbReference type="Proteomes" id="UP001139207"/>
    </source>
</evidence>
<gene>
    <name evidence="8" type="ORF">MUN33_12155</name>
</gene>
<protein>
    <submittedName>
        <fullName evidence="8">Lipopolysaccharide assembly protein LapA domain-containing protein</fullName>
    </submittedName>
</protein>
<dbReference type="AlphaFoldDB" id="A0A9X2B2T8"/>
<keyword evidence="4 6" id="KW-0472">Membrane</keyword>
<accession>A0A9X2B2T8</accession>
<feature type="region of interest" description="Disordered" evidence="5">
    <location>
        <begin position="148"/>
        <end position="174"/>
    </location>
</feature>
<proteinExistence type="predicted"/>
<evidence type="ECO:0000256" key="5">
    <source>
        <dbReference type="SAM" id="MobiDB-lite"/>
    </source>
</evidence>
<sequence length="174" mass="18062">MTNSPGNEYADDLTVPATGSVDAPDGAVVDHSPDHVDAHGDAAGEVAGHGDAGATDTVPAAVPTTGTVRRSVAGSTWVGLTIGALILILLLVFILQNQESVRLQMFVWQWNFPIGVGMLIAAIAGALVMASVGAVRILQLRRQINHPAGAKDTRSTAGRRGRKGRKAEKAPKGR</sequence>
<comment type="caution">
    <text evidence="8">The sequence shown here is derived from an EMBL/GenBank/DDBJ whole genome shotgun (WGS) entry which is preliminary data.</text>
</comment>
<evidence type="ECO:0000256" key="3">
    <source>
        <dbReference type="ARBA" id="ARBA00022989"/>
    </source>
</evidence>